<dbReference type="EMBL" id="JANQDX010000002">
    <property type="protein sequence ID" value="KAL0927749.1"/>
    <property type="molecule type" value="Genomic_DNA"/>
</dbReference>
<accession>A0ABD0VRU6</accession>
<organism evidence="3 4">
    <name type="scientific">Dendrobium thyrsiflorum</name>
    <name type="common">Pinecone-like raceme dendrobium</name>
    <name type="synonym">Orchid</name>
    <dbReference type="NCBI Taxonomy" id="117978"/>
    <lineage>
        <taxon>Eukaryota</taxon>
        <taxon>Viridiplantae</taxon>
        <taxon>Streptophyta</taxon>
        <taxon>Embryophyta</taxon>
        <taxon>Tracheophyta</taxon>
        <taxon>Spermatophyta</taxon>
        <taxon>Magnoliopsida</taxon>
        <taxon>Liliopsida</taxon>
        <taxon>Asparagales</taxon>
        <taxon>Orchidaceae</taxon>
        <taxon>Epidendroideae</taxon>
        <taxon>Malaxideae</taxon>
        <taxon>Dendrobiinae</taxon>
        <taxon>Dendrobium</taxon>
    </lineage>
</organism>
<keyword evidence="4" id="KW-1185">Reference proteome</keyword>
<dbReference type="Pfam" id="PF14111">
    <property type="entry name" value="DUF4283"/>
    <property type="match status" value="1"/>
</dbReference>
<proteinExistence type="predicted"/>
<name>A0ABD0VRU6_DENTH</name>
<evidence type="ECO:0000256" key="1">
    <source>
        <dbReference type="SAM" id="MobiDB-lite"/>
    </source>
</evidence>
<feature type="region of interest" description="Disordered" evidence="1">
    <location>
        <begin position="1"/>
        <end position="20"/>
    </location>
</feature>
<sequence>MGKPWVADDRRSRPKSMSPSFVENSKVDLKKMVFQNLESDLQLWNQLEPSLASSKEIEYVEGKGKAISISLGNVTPTGKVSCSPFDPEASSSGLKNCVKIFGNSNAIPGHNVINANSLNLVNSNVQSLDDGREAQGAAQLSDDIPSLDIDSGLNPWRSKPYISLNFKEVDVVLSDDVKAIKLNEELEISNSKRLSKALVIKVFGKDIPSHMVAWEIRRQWSQFSQFHFTSLGRGWFLCSFNSELMMEASLSGGPWFVNGHIVGMERWTTDFSSSSKRGLTSPIWIRMPHLPLHCWEEDNVSRITSRISEPLMLDGNMFHWGRREFARVCVRVKLDEPLPLKVWVDSIAGRFFQIVEYEKISNFFFDCGMIGHVKEDCGKRKPLPDGVKFDAIKNGGGAGVSCMHEEVEATSYGPWILVNNKVGRNMDHRLKRGKPSKVYKGNKGVKVVADVRLPDKVALGRVE</sequence>
<protein>
    <recommendedName>
        <fullName evidence="2">DUF4283 domain-containing protein</fullName>
    </recommendedName>
</protein>
<dbReference type="InterPro" id="IPR040256">
    <property type="entry name" value="At4g02000-like"/>
</dbReference>
<evidence type="ECO:0000313" key="4">
    <source>
        <dbReference type="Proteomes" id="UP001552299"/>
    </source>
</evidence>
<dbReference type="PANTHER" id="PTHR31286">
    <property type="entry name" value="GLYCINE-RICH CELL WALL STRUCTURAL PROTEIN 1.8-LIKE"/>
    <property type="match status" value="1"/>
</dbReference>
<gene>
    <name evidence="3" type="ORF">M5K25_001956</name>
</gene>
<dbReference type="PANTHER" id="PTHR31286:SF99">
    <property type="entry name" value="DUF4283 DOMAIN-CONTAINING PROTEIN"/>
    <property type="match status" value="1"/>
</dbReference>
<comment type="caution">
    <text evidence="3">The sequence shown here is derived from an EMBL/GenBank/DDBJ whole genome shotgun (WGS) entry which is preliminary data.</text>
</comment>
<reference evidence="3 4" key="1">
    <citation type="journal article" date="2024" name="Plant Biotechnol. J.">
        <title>Dendrobium thyrsiflorum genome and its molecular insights into genes involved in important horticultural traits.</title>
        <authorList>
            <person name="Chen B."/>
            <person name="Wang J.Y."/>
            <person name="Zheng P.J."/>
            <person name="Li K.L."/>
            <person name="Liang Y.M."/>
            <person name="Chen X.F."/>
            <person name="Zhang C."/>
            <person name="Zhao X."/>
            <person name="He X."/>
            <person name="Zhang G.Q."/>
            <person name="Liu Z.J."/>
            <person name="Xu Q."/>
        </authorList>
    </citation>
    <scope>NUCLEOTIDE SEQUENCE [LARGE SCALE GENOMIC DNA]</scope>
    <source>
        <strain evidence="3">GZMU011</strain>
    </source>
</reference>
<dbReference type="AlphaFoldDB" id="A0ABD0VRU6"/>
<feature type="domain" description="DUF4283" evidence="2">
    <location>
        <begin position="192"/>
        <end position="273"/>
    </location>
</feature>
<evidence type="ECO:0000259" key="2">
    <source>
        <dbReference type="Pfam" id="PF14111"/>
    </source>
</evidence>
<dbReference type="Proteomes" id="UP001552299">
    <property type="component" value="Unassembled WGS sequence"/>
</dbReference>
<evidence type="ECO:0000313" key="3">
    <source>
        <dbReference type="EMBL" id="KAL0927749.1"/>
    </source>
</evidence>
<dbReference type="InterPro" id="IPR025558">
    <property type="entry name" value="DUF4283"/>
</dbReference>
<feature type="compositionally biased region" description="Basic and acidic residues" evidence="1">
    <location>
        <begin position="1"/>
        <end position="11"/>
    </location>
</feature>